<evidence type="ECO:0000313" key="2">
    <source>
        <dbReference type="Proteomes" id="UP001150266"/>
    </source>
</evidence>
<sequence>MQGQHHTRIQCACYAKEMFSSGYIGNHALWITADDGSFHFHYYDRLKVIESQVRYFEISSSFPVGVQRRASGPVDSKPFFHI</sequence>
<dbReference type="AlphaFoldDB" id="A0A9W9DN11"/>
<reference evidence="1" key="1">
    <citation type="submission" date="2022-08" db="EMBL/GenBank/DDBJ databases">
        <title>A Global Phylogenomic Analysis of the Shiitake Genus Lentinula.</title>
        <authorList>
            <consortium name="DOE Joint Genome Institute"/>
            <person name="Sierra-Patev S."/>
            <person name="Min B."/>
            <person name="Naranjo-Ortiz M."/>
            <person name="Looney B."/>
            <person name="Konkel Z."/>
            <person name="Slot J.C."/>
            <person name="Sakamoto Y."/>
            <person name="Steenwyk J.L."/>
            <person name="Rokas A."/>
            <person name="Carro J."/>
            <person name="Camarero S."/>
            <person name="Ferreira P."/>
            <person name="Molpeceres G."/>
            <person name="Ruiz-Duenas F.J."/>
            <person name="Serrano A."/>
            <person name="Henrissat B."/>
            <person name="Drula E."/>
            <person name="Hughes K.W."/>
            <person name="Mata J.L."/>
            <person name="Ishikawa N.K."/>
            <person name="Vargas-Isla R."/>
            <person name="Ushijima S."/>
            <person name="Smith C.A."/>
            <person name="Ahrendt S."/>
            <person name="Andreopoulos W."/>
            <person name="He G."/>
            <person name="Labutti K."/>
            <person name="Lipzen A."/>
            <person name="Ng V."/>
            <person name="Riley R."/>
            <person name="Sandor L."/>
            <person name="Barry K."/>
            <person name="Martinez A.T."/>
            <person name="Xiao Y."/>
            <person name="Gibbons J.G."/>
            <person name="Terashima K."/>
            <person name="Grigoriev I.V."/>
            <person name="Hibbett D.S."/>
        </authorList>
    </citation>
    <scope>NUCLEOTIDE SEQUENCE</scope>
    <source>
        <strain evidence="1">JLM2183</strain>
    </source>
</reference>
<dbReference type="EMBL" id="JAOTPV010000009">
    <property type="protein sequence ID" value="KAJ4478118.1"/>
    <property type="molecule type" value="Genomic_DNA"/>
</dbReference>
<gene>
    <name evidence="1" type="ORF">J3R30DRAFT_2861729</name>
</gene>
<organism evidence="1 2">
    <name type="scientific">Lentinula aciculospora</name>
    <dbReference type="NCBI Taxonomy" id="153920"/>
    <lineage>
        <taxon>Eukaryota</taxon>
        <taxon>Fungi</taxon>
        <taxon>Dikarya</taxon>
        <taxon>Basidiomycota</taxon>
        <taxon>Agaricomycotina</taxon>
        <taxon>Agaricomycetes</taxon>
        <taxon>Agaricomycetidae</taxon>
        <taxon>Agaricales</taxon>
        <taxon>Marasmiineae</taxon>
        <taxon>Omphalotaceae</taxon>
        <taxon>Lentinula</taxon>
    </lineage>
</organism>
<proteinExistence type="predicted"/>
<protein>
    <submittedName>
        <fullName evidence="1">Uncharacterized protein</fullName>
    </submittedName>
</protein>
<comment type="caution">
    <text evidence="1">The sequence shown here is derived from an EMBL/GenBank/DDBJ whole genome shotgun (WGS) entry which is preliminary data.</text>
</comment>
<dbReference type="OrthoDB" id="2952224at2759"/>
<keyword evidence="2" id="KW-1185">Reference proteome</keyword>
<dbReference type="Proteomes" id="UP001150266">
    <property type="component" value="Unassembled WGS sequence"/>
</dbReference>
<accession>A0A9W9DN11</accession>
<evidence type="ECO:0000313" key="1">
    <source>
        <dbReference type="EMBL" id="KAJ4478118.1"/>
    </source>
</evidence>
<name>A0A9W9DN11_9AGAR</name>